<name>A0A6G1I1R2_9PEZI</name>
<sequence>MRSACFLLHAPSHPVGSMLIGLYLRRHPFMYMALKVQLVYNSTCPCSSNRSIARRESNTLFASTARSMQMSIVVDTPLPITSPSYSAPKNVGEVGSVAGTTSLVLGYNFDFAKRKR</sequence>
<reference evidence="1" key="1">
    <citation type="journal article" date="2020" name="Stud. Mycol.">
        <title>101 Dothideomycetes genomes: a test case for predicting lifestyles and emergence of pathogens.</title>
        <authorList>
            <person name="Haridas S."/>
            <person name="Albert R."/>
            <person name="Binder M."/>
            <person name="Bloem J."/>
            <person name="Labutti K."/>
            <person name="Salamov A."/>
            <person name="Andreopoulos B."/>
            <person name="Baker S."/>
            <person name="Barry K."/>
            <person name="Bills G."/>
            <person name="Bluhm B."/>
            <person name="Cannon C."/>
            <person name="Castanera R."/>
            <person name="Culley D."/>
            <person name="Daum C."/>
            <person name="Ezra D."/>
            <person name="Gonzalez J."/>
            <person name="Henrissat B."/>
            <person name="Kuo A."/>
            <person name="Liang C."/>
            <person name="Lipzen A."/>
            <person name="Lutzoni F."/>
            <person name="Magnuson J."/>
            <person name="Mondo S."/>
            <person name="Nolan M."/>
            <person name="Ohm R."/>
            <person name="Pangilinan J."/>
            <person name="Park H.-J."/>
            <person name="Ramirez L."/>
            <person name="Alfaro M."/>
            <person name="Sun H."/>
            <person name="Tritt A."/>
            <person name="Yoshinaga Y."/>
            <person name="Zwiers L.-H."/>
            <person name="Turgeon B."/>
            <person name="Goodwin S."/>
            <person name="Spatafora J."/>
            <person name="Crous P."/>
            <person name="Grigoriev I."/>
        </authorList>
    </citation>
    <scope>NUCLEOTIDE SEQUENCE</scope>
    <source>
        <strain evidence="1">CBS 262.69</strain>
    </source>
</reference>
<evidence type="ECO:0000313" key="1">
    <source>
        <dbReference type="EMBL" id="KAF2402009.1"/>
    </source>
</evidence>
<protein>
    <submittedName>
        <fullName evidence="1">Uncharacterized protein</fullName>
    </submittedName>
</protein>
<dbReference type="Proteomes" id="UP000799640">
    <property type="component" value="Unassembled WGS sequence"/>
</dbReference>
<dbReference type="AlphaFoldDB" id="A0A6G1I1R2"/>
<dbReference type="EMBL" id="ML996692">
    <property type="protein sequence ID" value="KAF2402009.1"/>
    <property type="molecule type" value="Genomic_DNA"/>
</dbReference>
<keyword evidence="2" id="KW-1185">Reference proteome</keyword>
<evidence type="ECO:0000313" key="2">
    <source>
        <dbReference type="Proteomes" id="UP000799640"/>
    </source>
</evidence>
<proteinExistence type="predicted"/>
<organism evidence="1 2">
    <name type="scientific">Trichodelitschia bisporula</name>
    <dbReference type="NCBI Taxonomy" id="703511"/>
    <lineage>
        <taxon>Eukaryota</taxon>
        <taxon>Fungi</taxon>
        <taxon>Dikarya</taxon>
        <taxon>Ascomycota</taxon>
        <taxon>Pezizomycotina</taxon>
        <taxon>Dothideomycetes</taxon>
        <taxon>Dothideomycetes incertae sedis</taxon>
        <taxon>Phaeotrichales</taxon>
        <taxon>Phaeotrichaceae</taxon>
        <taxon>Trichodelitschia</taxon>
    </lineage>
</organism>
<accession>A0A6G1I1R2</accession>
<gene>
    <name evidence="1" type="ORF">EJ06DRAFT_371653</name>
</gene>